<evidence type="ECO:0000313" key="4">
    <source>
        <dbReference type="Proteomes" id="UP000319578"/>
    </source>
</evidence>
<dbReference type="GO" id="GO:0019546">
    <property type="term" value="P:L-arginine deiminase pathway"/>
    <property type="evidence" value="ECO:0007669"/>
    <property type="project" value="TreeGrafter"/>
</dbReference>
<evidence type="ECO:0000313" key="2">
    <source>
        <dbReference type="EMBL" id="KNB69969.1"/>
    </source>
</evidence>
<evidence type="ECO:0000313" key="1">
    <source>
        <dbReference type="EMBL" id="GED68665.1"/>
    </source>
</evidence>
<organism evidence="2 3">
    <name type="scientific">Brevibacillus reuszeri</name>
    <dbReference type="NCBI Taxonomy" id="54915"/>
    <lineage>
        <taxon>Bacteria</taxon>
        <taxon>Bacillati</taxon>
        <taxon>Bacillota</taxon>
        <taxon>Bacilli</taxon>
        <taxon>Bacillales</taxon>
        <taxon>Paenibacillaceae</taxon>
        <taxon>Brevibacillus</taxon>
    </lineage>
</organism>
<dbReference type="RefSeq" id="WP_049742009.1">
    <property type="nucleotide sequence ID" value="NZ_BJON01000009.1"/>
</dbReference>
<proteinExistence type="predicted"/>
<dbReference type="PANTHER" id="PTHR47271:SF2">
    <property type="entry name" value="ARGININE DEIMINASE"/>
    <property type="match status" value="1"/>
</dbReference>
<dbReference type="Gene3D" id="3.75.10.10">
    <property type="entry name" value="L-arginine/glycine Amidinotransferase, Chain A"/>
    <property type="match status" value="1"/>
</dbReference>
<dbReference type="Pfam" id="PF02274">
    <property type="entry name" value="ADI"/>
    <property type="match status" value="2"/>
</dbReference>
<keyword evidence="4" id="KW-1185">Reference proteome</keyword>
<dbReference type="Proteomes" id="UP000036834">
    <property type="component" value="Unassembled WGS sequence"/>
</dbReference>
<protein>
    <submittedName>
        <fullName evidence="2">Amidinotransferase</fullName>
    </submittedName>
</protein>
<dbReference type="PATRIC" id="fig|54915.3.peg.5124"/>
<dbReference type="EMBL" id="BJON01000009">
    <property type="protein sequence ID" value="GED68665.1"/>
    <property type="molecule type" value="Genomic_DNA"/>
</dbReference>
<reference evidence="1 4" key="3">
    <citation type="submission" date="2019-06" db="EMBL/GenBank/DDBJ databases">
        <title>Whole genome shotgun sequence of Brevibacillus reuszeri NBRC 15719.</title>
        <authorList>
            <person name="Hosoyama A."/>
            <person name="Uohara A."/>
            <person name="Ohji S."/>
            <person name="Ichikawa N."/>
        </authorList>
    </citation>
    <scope>NUCLEOTIDE SEQUENCE [LARGE SCALE GENOMIC DNA]</scope>
    <source>
        <strain evidence="1 4">NBRC 15719</strain>
    </source>
</reference>
<dbReference type="AlphaFoldDB" id="A0A0K9YMM3"/>
<dbReference type="GO" id="GO:0016990">
    <property type="term" value="F:arginine deiminase activity"/>
    <property type="evidence" value="ECO:0007669"/>
    <property type="project" value="TreeGrafter"/>
</dbReference>
<dbReference type="STRING" id="54915.ADS79_29530"/>
<gene>
    <name evidence="2" type="ORF">ADS79_29530</name>
    <name evidence="1" type="ORF">BRE01_23670</name>
</gene>
<comment type="caution">
    <text evidence="2">The sequence shown here is derived from an EMBL/GenBank/DDBJ whole genome shotgun (WGS) entry which is preliminary data.</text>
</comment>
<dbReference type="Proteomes" id="UP000319578">
    <property type="component" value="Unassembled WGS sequence"/>
</dbReference>
<dbReference type="OrthoDB" id="9807502at2"/>
<keyword evidence="2" id="KW-0808">Transferase</keyword>
<dbReference type="SUPFAM" id="SSF55909">
    <property type="entry name" value="Pentein"/>
    <property type="match status" value="1"/>
</dbReference>
<accession>A0A0K9YMM3</accession>
<reference evidence="2" key="2">
    <citation type="submission" date="2015-07" db="EMBL/GenBank/DDBJ databases">
        <title>MeaNS - Measles Nucleotide Surveillance Program.</title>
        <authorList>
            <person name="Tran T."/>
            <person name="Druce J."/>
        </authorList>
    </citation>
    <scope>NUCLEOTIDE SEQUENCE</scope>
    <source>
        <strain evidence="2">DSM 9887</strain>
    </source>
</reference>
<dbReference type="PANTHER" id="PTHR47271">
    <property type="entry name" value="ARGININE DEIMINASE"/>
    <property type="match status" value="1"/>
</dbReference>
<name>A0A0K9YMM3_9BACL</name>
<dbReference type="EMBL" id="LGIQ01000011">
    <property type="protein sequence ID" value="KNB69969.1"/>
    <property type="molecule type" value="Genomic_DNA"/>
</dbReference>
<dbReference type="GO" id="GO:0016740">
    <property type="term" value="F:transferase activity"/>
    <property type="evidence" value="ECO:0007669"/>
    <property type="project" value="UniProtKB-KW"/>
</dbReference>
<reference evidence="3" key="1">
    <citation type="submission" date="2015-07" db="EMBL/GenBank/DDBJ databases">
        <title>Genome sequencing project for genomic taxonomy and phylogenomics of Bacillus-like bacteria.</title>
        <authorList>
            <person name="Liu B."/>
            <person name="Wang J."/>
            <person name="Zhu Y."/>
            <person name="Liu G."/>
            <person name="Chen Q."/>
            <person name="Chen Z."/>
            <person name="Lan J."/>
            <person name="Che J."/>
            <person name="Ge C."/>
            <person name="Shi H."/>
            <person name="Pan Z."/>
            <person name="Liu X."/>
        </authorList>
    </citation>
    <scope>NUCLEOTIDE SEQUENCE [LARGE SCALE GENOMIC DNA]</scope>
    <source>
        <strain evidence="3">DSM 9887</strain>
    </source>
</reference>
<sequence>MFSGSQSMVKKMKTVIIKHPNQAFISQEHLDQSWKTFNYTDHVDWNKAQEEYAKFEAILRDHVENVLHLPQSDKTGLDSIYAHDPVKFTSKGAILLKSGKQLRQGEAEAYKAFLQENNIPILGQLSGDALADGGDLVWLDEKTLAIGLGFRTNQAAIAQITEMVKDFTDEVIVVPLPYDRGAEECLHLMSVISMVDHDLAVVYSKLMPVFFRQLLIDRGIQLVEVSDHEYENLGSNVLALAPRVCMVVAGNPETKQLLLDAGATVYEYEGQEISYKGTGGPTCLTCPVERV</sequence>
<evidence type="ECO:0000313" key="3">
    <source>
        <dbReference type="Proteomes" id="UP000036834"/>
    </source>
</evidence>